<feature type="compositionally biased region" description="Low complexity" evidence="1">
    <location>
        <begin position="26"/>
        <end position="61"/>
    </location>
</feature>
<feature type="region of interest" description="Disordered" evidence="1">
    <location>
        <begin position="16"/>
        <end position="208"/>
    </location>
</feature>
<reference evidence="3" key="2">
    <citation type="journal article" date="2018" name="Plant J.">
        <title>The Sorghum bicolor reference genome: improved assembly, gene annotations, a transcriptome atlas, and signatures of genome organization.</title>
        <authorList>
            <person name="McCormick R.F."/>
            <person name="Truong S.K."/>
            <person name="Sreedasyam A."/>
            <person name="Jenkins J."/>
            <person name="Shu S."/>
            <person name="Sims D."/>
            <person name="Kennedy M."/>
            <person name="Amirebrahimi M."/>
            <person name="Weers B.D."/>
            <person name="McKinley B."/>
            <person name="Mattison A."/>
            <person name="Morishige D.T."/>
            <person name="Grimwood J."/>
            <person name="Schmutz J."/>
            <person name="Mullet J.E."/>
        </authorList>
    </citation>
    <scope>NUCLEOTIDE SEQUENCE [LARGE SCALE GENOMIC DNA]</scope>
    <source>
        <strain evidence="3">cv. BTx623</strain>
    </source>
</reference>
<evidence type="ECO:0000256" key="1">
    <source>
        <dbReference type="SAM" id="MobiDB-lite"/>
    </source>
</evidence>
<feature type="compositionally biased region" description="Polar residues" evidence="1">
    <location>
        <begin position="191"/>
        <end position="208"/>
    </location>
</feature>
<name>A0A1W0VYB7_SORBI</name>
<dbReference type="AlphaFoldDB" id="A0A1W0VYB7"/>
<feature type="compositionally biased region" description="Pro residues" evidence="1">
    <location>
        <begin position="62"/>
        <end position="72"/>
    </location>
</feature>
<gene>
    <name evidence="2" type="ORF">SORBI_3003G207700</name>
</gene>
<reference evidence="2 3" key="1">
    <citation type="journal article" date="2009" name="Nature">
        <title>The Sorghum bicolor genome and the diversification of grasses.</title>
        <authorList>
            <person name="Paterson A.H."/>
            <person name="Bowers J.E."/>
            <person name="Bruggmann R."/>
            <person name="Dubchak I."/>
            <person name="Grimwood J."/>
            <person name="Gundlach H."/>
            <person name="Haberer G."/>
            <person name="Hellsten U."/>
            <person name="Mitros T."/>
            <person name="Poliakov A."/>
            <person name="Schmutz J."/>
            <person name="Spannagl M."/>
            <person name="Tang H."/>
            <person name="Wang X."/>
            <person name="Wicker T."/>
            <person name="Bharti A.K."/>
            <person name="Chapman J."/>
            <person name="Feltus F.A."/>
            <person name="Gowik U."/>
            <person name="Grigoriev I.V."/>
            <person name="Lyons E."/>
            <person name="Maher C.A."/>
            <person name="Martis M."/>
            <person name="Narechania A."/>
            <person name="Otillar R.P."/>
            <person name="Penning B.W."/>
            <person name="Salamov A.A."/>
            <person name="Wang Y."/>
            <person name="Zhang L."/>
            <person name="Carpita N.C."/>
            <person name="Freeling M."/>
            <person name="Gingle A.R."/>
            <person name="Hash C.T."/>
            <person name="Keller B."/>
            <person name="Klein P."/>
            <person name="Kresovich S."/>
            <person name="McCann M.C."/>
            <person name="Ming R."/>
            <person name="Peterson D.G."/>
            <person name="Mehboob-ur-Rahman"/>
            <person name="Ware D."/>
            <person name="Westhoff P."/>
            <person name="Mayer K.F."/>
            <person name="Messing J."/>
            <person name="Rokhsar D.S."/>
        </authorList>
    </citation>
    <scope>NUCLEOTIDE SEQUENCE [LARGE SCALE GENOMIC DNA]</scope>
    <source>
        <strain evidence="3">cv. BTx623</strain>
    </source>
</reference>
<organism evidence="2 3">
    <name type="scientific">Sorghum bicolor</name>
    <name type="common">Sorghum</name>
    <name type="synonym">Sorghum vulgare</name>
    <dbReference type="NCBI Taxonomy" id="4558"/>
    <lineage>
        <taxon>Eukaryota</taxon>
        <taxon>Viridiplantae</taxon>
        <taxon>Streptophyta</taxon>
        <taxon>Embryophyta</taxon>
        <taxon>Tracheophyta</taxon>
        <taxon>Spermatophyta</taxon>
        <taxon>Magnoliopsida</taxon>
        <taxon>Liliopsida</taxon>
        <taxon>Poales</taxon>
        <taxon>Poaceae</taxon>
        <taxon>PACMAD clade</taxon>
        <taxon>Panicoideae</taxon>
        <taxon>Andropogonodae</taxon>
        <taxon>Andropogoneae</taxon>
        <taxon>Sorghinae</taxon>
        <taxon>Sorghum</taxon>
    </lineage>
</organism>
<keyword evidence="3" id="KW-1185">Reference proteome</keyword>
<evidence type="ECO:0000313" key="2">
    <source>
        <dbReference type="EMBL" id="OQU87117.1"/>
    </source>
</evidence>
<feature type="compositionally biased region" description="Low complexity" evidence="1">
    <location>
        <begin position="98"/>
        <end position="108"/>
    </location>
</feature>
<feature type="compositionally biased region" description="Low complexity" evidence="1">
    <location>
        <begin position="73"/>
        <end position="84"/>
    </location>
</feature>
<proteinExistence type="predicted"/>
<sequence>MAKMTETFQRIMGAFPCLHPTPSNLSPAAAATPDPTAWTASSPSPTISSVTSYPASPFATPRAPPLSPPAGAPPHSSSATQTSSSPPPTSASVPTPPSAGSSPTTHPGPFRKVSLTHSTARLRRASASSVNGRASSPTRACTTSSSSTIQPRLLVRHCASPPTYSGAPRSTDSPSESVRSRIPRARPAAPTSTLSQPQGVQHVNRQHE</sequence>
<accession>A0A1W0VYB7</accession>
<dbReference type="Proteomes" id="UP000000768">
    <property type="component" value="Chromosome 3"/>
</dbReference>
<feature type="compositionally biased region" description="Polar residues" evidence="1">
    <location>
        <begin position="130"/>
        <end position="150"/>
    </location>
</feature>
<dbReference type="OMA" id="CMPESIR"/>
<dbReference type="Gramene" id="OQU87117">
    <property type="protein sequence ID" value="OQU87117"/>
    <property type="gene ID" value="SORBI_3003G207700"/>
</dbReference>
<feature type="compositionally biased region" description="Pro residues" evidence="1">
    <location>
        <begin position="85"/>
        <end position="97"/>
    </location>
</feature>
<dbReference type="InParanoid" id="A0A1W0VYB7"/>
<dbReference type="EMBL" id="CM000762">
    <property type="protein sequence ID" value="OQU87117.1"/>
    <property type="molecule type" value="Genomic_DNA"/>
</dbReference>
<protein>
    <submittedName>
        <fullName evidence="2">Uncharacterized protein</fullName>
    </submittedName>
</protein>
<evidence type="ECO:0000313" key="3">
    <source>
        <dbReference type="Proteomes" id="UP000000768"/>
    </source>
</evidence>
<feature type="compositionally biased region" description="Polar residues" evidence="1">
    <location>
        <begin position="168"/>
        <end position="177"/>
    </location>
</feature>